<dbReference type="InterPro" id="IPR043502">
    <property type="entry name" value="DNA/RNA_pol_sf"/>
</dbReference>
<keyword evidence="1" id="KW-0511">Multifunctional enzyme</keyword>
<feature type="domain" description="Reverse transcriptase/retrotransposon-derived protein RNase H-like" evidence="2">
    <location>
        <begin position="112"/>
        <end position="169"/>
    </location>
</feature>
<evidence type="ECO:0000313" key="4">
    <source>
        <dbReference type="Proteomes" id="UP000257109"/>
    </source>
</evidence>
<dbReference type="OrthoDB" id="5550292at2759"/>
<evidence type="ECO:0000256" key="1">
    <source>
        <dbReference type="ARBA" id="ARBA00023268"/>
    </source>
</evidence>
<gene>
    <name evidence="3" type="primary">pol</name>
    <name evidence="3" type="ORF">CR513_29580</name>
</gene>
<accession>A0A371GEN1</accession>
<dbReference type="Pfam" id="PF17919">
    <property type="entry name" value="RT_RNaseH_2"/>
    <property type="match status" value="1"/>
</dbReference>
<feature type="non-terminal residue" evidence="3">
    <location>
        <position position="1"/>
    </location>
</feature>
<dbReference type="Gene3D" id="3.30.70.270">
    <property type="match status" value="2"/>
</dbReference>
<dbReference type="InterPro" id="IPR041577">
    <property type="entry name" value="RT_RNaseH_2"/>
</dbReference>
<dbReference type="GO" id="GO:0003824">
    <property type="term" value="F:catalytic activity"/>
    <property type="evidence" value="ECO:0007669"/>
    <property type="project" value="UniProtKB-KW"/>
</dbReference>
<comment type="caution">
    <text evidence="3">The sequence shown here is derived from an EMBL/GenBank/DDBJ whole genome shotgun (WGS) entry which is preliminary data.</text>
</comment>
<proteinExistence type="predicted"/>
<evidence type="ECO:0000259" key="2">
    <source>
        <dbReference type="Pfam" id="PF17919"/>
    </source>
</evidence>
<keyword evidence="4" id="KW-1185">Reference proteome</keyword>
<organism evidence="3 4">
    <name type="scientific">Mucuna pruriens</name>
    <name type="common">Velvet bean</name>
    <name type="synonym">Dolichos pruriens</name>
    <dbReference type="NCBI Taxonomy" id="157652"/>
    <lineage>
        <taxon>Eukaryota</taxon>
        <taxon>Viridiplantae</taxon>
        <taxon>Streptophyta</taxon>
        <taxon>Embryophyta</taxon>
        <taxon>Tracheophyta</taxon>
        <taxon>Spermatophyta</taxon>
        <taxon>Magnoliopsida</taxon>
        <taxon>eudicotyledons</taxon>
        <taxon>Gunneridae</taxon>
        <taxon>Pentapetalae</taxon>
        <taxon>rosids</taxon>
        <taxon>fabids</taxon>
        <taxon>Fabales</taxon>
        <taxon>Fabaceae</taxon>
        <taxon>Papilionoideae</taxon>
        <taxon>50 kb inversion clade</taxon>
        <taxon>NPAAA clade</taxon>
        <taxon>indigoferoid/millettioid clade</taxon>
        <taxon>Phaseoleae</taxon>
        <taxon>Mucuna</taxon>
    </lineage>
</organism>
<dbReference type="InterPro" id="IPR043128">
    <property type="entry name" value="Rev_trsase/Diguanyl_cyclase"/>
</dbReference>
<dbReference type="Proteomes" id="UP000257109">
    <property type="component" value="Unassembled WGS sequence"/>
</dbReference>
<evidence type="ECO:0000313" key="3">
    <source>
        <dbReference type="EMBL" id="RDX88773.1"/>
    </source>
</evidence>
<reference evidence="3" key="1">
    <citation type="submission" date="2018-05" db="EMBL/GenBank/DDBJ databases">
        <title>Draft genome of Mucuna pruriens seed.</title>
        <authorList>
            <person name="Nnadi N.E."/>
            <person name="Vos R."/>
            <person name="Hasami M.H."/>
            <person name="Devisetty U.K."/>
            <person name="Aguiy J.C."/>
        </authorList>
    </citation>
    <scope>NUCLEOTIDE SEQUENCE [LARGE SCALE GENOMIC DNA]</scope>
    <source>
        <strain evidence="3">JCA_2017</strain>
    </source>
</reference>
<dbReference type="PANTHER" id="PTHR37984">
    <property type="entry name" value="PROTEIN CBG26694"/>
    <property type="match status" value="1"/>
</dbReference>
<dbReference type="SUPFAM" id="SSF56672">
    <property type="entry name" value="DNA/RNA polymerases"/>
    <property type="match status" value="1"/>
</dbReference>
<dbReference type="InterPro" id="IPR050951">
    <property type="entry name" value="Retrovirus_Pol_polyprotein"/>
</dbReference>
<dbReference type="PANTHER" id="PTHR37984:SF5">
    <property type="entry name" value="PROTEIN NYNRIN-LIKE"/>
    <property type="match status" value="1"/>
</dbReference>
<protein>
    <submittedName>
        <fullName evidence="3">Retrovirus-related Pol polyprotein from transposon 17.6</fullName>
    </submittedName>
</protein>
<dbReference type="EMBL" id="QJKJ01005843">
    <property type="protein sequence ID" value="RDX88773.1"/>
    <property type="molecule type" value="Genomic_DNA"/>
</dbReference>
<name>A0A371GEN1_MUCPR</name>
<dbReference type="AlphaFoldDB" id="A0A371GEN1"/>
<sequence length="253" mass="29318">MNCMVPLCSLKLIRGDDTIKFVTFMRLMNHALRSLIGKCVVVYFDDILIYSTSLNDHLLHVKNVTFDSFVVGSHGVEVDEEKEKAIQDWPTPKTMGEVRSFHGLASFYRRFERLTQAPILTLQKFSKSFELECNASSVVILQEGHPISYFSEKLKGSKLNYSTYDRELYQGKMNVVVDAFSRRHALIAMLEKDMLGLDCIKELYEKYFFRHDGFLFNGKRLCMQMSSIKQLHMKEEHESGYIGQFGEFKTSEI</sequence>